<dbReference type="GO" id="GO:0030687">
    <property type="term" value="C:preribosome, large subunit precursor"/>
    <property type="evidence" value="ECO:0007669"/>
    <property type="project" value="UniProtKB-UniRule"/>
</dbReference>
<reference evidence="8" key="1">
    <citation type="journal article" date="2011" name="Genome Biol.">
        <title>Comparative genomics of the social amoebae Dictyostelium discoideum and Dictyostelium purpureum.</title>
        <authorList>
            <consortium name="US DOE Joint Genome Institute (JGI-PGF)"/>
            <person name="Sucgang R."/>
            <person name="Kuo A."/>
            <person name="Tian X."/>
            <person name="Salerno W."/>
            <person name="Parikh A."/>
            <person name="Feasley C.L."/>
            <person name="Dalin E."/>
            <person name="Tu H."/>
            <person name="Huang E."/>
            <person name="Barry K."/>
            <person name="Lindquist E."/>
            <person name="Shapiro H."/>
            <person name="Bruce D."/>
            <person name="Schmutz J."/>
            <person name="Salamov A."/>
            <person name="Fey P."/>
            <person name="Gaudet P."/>
            <person name="Anjard C."/>
            <person name="Babu M.M."/>
            <person name="Basu S."/>
            <person name="Bushmanova Y."/>
            <person name="van der Wel H."/>
            <person name="Katoh-Kurasawa M."/>
            <person name="Dinh C."/>
            <person name="Coutinho P.M."/>
            <person name="Saito T."/>
            <person name="Elias M."/>
            <person name="Schaap P."/>
            <person name="Kay R.R."/>
            <person name="Henrissat B."/>
            <person name="Eichinger L."/>
            <person name="Rivero F."/>
            <person name="Putnam N.H."/>
            <person name="West C.M."/>
            <person name="Loomis W.F."/>
            <person name="Chisholm R.L."/>
            <person name="Shaulsky G."/>
            <person name="Strassmann J.E."/>
            <person name="Queller D.C."/>
            <person name="Kuspa A."/>
            <person name="Grigoriev I.V."/>
        </authorList>
    </citation>
    <scope>NUCLEOTIDE SEQUENCE [LARGE SCALE GENOMIC DNA]</scope>
    <source>
        <strain evidence="8">QSDP1</strain>
    </source>
</reference>
<dbReference type="HAMAP" id="MF_03028">
    <property type="entry name" value="Pescadillo"/>
    <property type="match status" value="1"/>
</dbReference>
<feature type="compositionally biased region" description="Acidic residues" evidence="5">
    <location>
        <begin position="543"/>
        <end position="566"/>
    </location>
</feature>
<dbReference type="eggNOG" id="KOG2481">
    <property type="taxonomic scope" value="Eukaryota"/>
</dbReference>
<dbReference type="EMBL" id="GL871016">
    <property type="protein sequence ID" value="EGC36815.1"/>
    <property type="molecule type" value="Genomic_DNA"/>
</dbReference>
<comment type="similarity">
    <text evidence="4">Belongs to the pescadillo family.</text>
</comment>
<dbReference type="Proteomes" id="UP000001064">
    <property type="component" value="Unassembled WGS sequence"/>
</dbReference>
<feature type="compositionally biased region" description="Polar residues" evidence="5">
    <location>
        <begin position="621"/>
        <end position="630"/>
    </location>
</feature>
<evidence type="ECO:0000313" key="8">
    <source>
        <dbReference type="Proteomes" id="UP000001064"/>
    </source>
</evidence>
<dbReference type="FunCoup" id="F0ZGY9">
    <property type="interactions" value="951"/>
</dbReference>
<dbReference type="GeneID" id="10504063"/>
<dbReference type="PANTHER" id="PTHR12221:SF6">
    <property type="entry name" value="PESCADILLO HOMOLOG"/>
    <property type="match status" value="1"/>
</dbReference>
<dbReference type="SUPFAM" id="SSF52113">
    <property type="entry name" value="BRCT domain"/>
    <property type="match status" value="1"/>
</dbReference>
<keyword evidence="2 4" id="KW-0698">rRNA processing</keyword>
<organism evidence="7 8">
    <name type="scientific">Dictyostelium purpureum</name>
    <name type="common">Slime mold</name>
    <dbReference type="NCBI Taxonomy" id="5786"/>
    <lineage>
        <taxon>Eukaryota</taxon>
        <taxon>Amoebozoa</taxon>
        <taxon>Evosea</taxon>
        <taxon>Eumycetozoa</taxon>
        <taxon>Dictyostelia</taxon>
        <taxon>Dictyosteliales</taxon>
        <taxon>Dictyosteliaceae</taxon>
        <taxon>Dictyostelium</taxon>
    </lineage>
</organism>
<dbReference type="GO" id="GO:0005654">
    <property type="term" value="C:nucleoplasm"/>
    <property type="evidence" value="ECO:0007669"/>
    <property type="project" value="UniProtKB-SubCell"/>
</dbReference>
<dbReference type="GO" id="GO:0003723">
    <property type="term" value="F:RNA binding"/>
    <property type="evidence" value="ECO:0000318"/>
    <property type="project" value="GO_Central"/>
</dbReference>
<evidence type="ECO:0000256" key="2">
    <source>
        <dbReference type="ARBA" id="ARBA00022552"/>
    </source>
</evidence>
<dbReference type="GO" id="GO:0043021">
    <property type="term" value="F:ribonucleoprotein complex binding"/>
    <property type="evidence" value="ECO:0007669"/>
    <property type="project" value="UniProtKB-UniRule"/>
</dbReference>
<dbReference type="RefSeq" id="XP_003286686.1">
    <property type="nucleotide sequence ID" value="XM_003286638.1"/>
</dbReference>
<feature type="compositionally biased region" description="Basic and acidic residues" evidence="5">
    <location>
        <begin position="522"/>
        <end position="542"/>
    </location>
</feature>
<feature type="region of interest" description="Disordered" evidence="5">
    <location>
        <begin position="613"/>
        <end position="690"/>
    </location>
</feature>
<evidence type="ECO:0000259" key="6">
    <source>
        <dbReference type="PROSITE" id="PS50172"/>
    </source>
</evidence>
<keyword evidence="8" id="KW-1185">Reference proteome</keyword>
<accession>F0ZGY9</accession>
<dbReference type="VEuPathDB" id="AmoebaDB:DICPUDRAFT_87259"/>
<keyword evidence="3 4" id="KW-0539">Nucleus</keyword>
<evidence type="ECO:0000256" key="4">
    <source>
        <dbReference type="HAMAP-Rule" id="MF_03028"/>
    </source>
</evidence>
<dbReference type="InParanoid" id="F0ZGY9"/>
<dbReference type="InterPro" id="IPR010613">
    <property type="entry name" value="PES"/>
</dbReference>
<dbReference type="KEGG" id="dpp:DICPUDRAFT_87259"/>
<dbReference type="InterPro" id="IPR036420">
    <property type="entry name" value="BRCT_dom_sf"/>
</dbReference>
<feature type="domain" description="BRCT" evidence="6">
    <location>
        <begin position="359"/>
        <end position="447"/>
    </location>
</feature>
<gene>
    <name evidence="7" type="ORF">DICPUDRAFT_87259</name>
</gene>
<evidence type="ECO:0000256" key="5">
    <source>
        <dbReference type="SAM" id="MobiDB-lite"/>
    </source>
</evidence>
<evidence type="ECO:0000256" key="3">
    <source>
        <dbReference type="ARBA" id="ARBA00023242"/>
    </source>
</evidence>
<dbReference type="Pfam" id="PF06732">
    <property type="entry name" value="Pescadillo_N"/>
    <property type="match status" value="1"/>
</dbReference>
<dbReference type="Gene3D" id="3.40.50.10190">
    <property type="entry name" value="BRCT domain"/>
    <property type="match status" value="1"/>
</dbReference>
<dbReference type="OrthoDB" id="10264910at2759"/>
<proteinExistence type="inferred from homology"/>
<sequence length="690" mass="79901">MGGIRKFKKGVKGENLKFMTRNEAVKKLQVSLKVFRKLCILKGIHPRDPKKKLKGKNKTYYYAKDIKYLQNEKILETIRERKTIKEKEIKLIAKKEVALLKKLRENRPMISLDHIVKERYPTFEDALKDLDDCLSLIFLFANMDASPKIRENQIRACEKLAREFQYYVAKSNSLKKVFVSVKGIYYQAEIMGETITWITPLNYLSKKEKQVDYGVMISFIEFYQALMKFVNYRLFSSLDLEYPPKIDEIKLGKAEGLFNIFDSLKTKTAINAQKKIEAAKAVAAAAAALDGSKTAKADPKLKKLEEKISKISTKEEKSIKEPTESEEQNDLQVNASGISKDFEGLVDEENKDDIPKILDHSNLFKGFHFFLGREVPRHILEFIILSFGGRVSVQGGPVYEGNQTITHQIIDRNTITKTYHTREYIQPQWVFDSVNSKVLLPYSEYSIGVIPPAHLSPFVEYEDDDYIPARKAALDELINSKDFAKAIAQEEQEEEDEEEEEKDNEEESDDEDEENEDDAEILEQRYTEELRKEQDRKRKSRDDDEESEEEDEEDSDEEESEDEEMEQDKPVAANTTPAQMTKKQREDLKKQKQNEEELKLAETMIRKKERWIYNKIKETNQQKVAATQNLMDKRNKIESGKDVNGREKQSQPAKQQPTKQQPAKQQPAKQQPAKSKSSSASQPVVKKQKK</sequence>
<dbReference type="GO" id="GO:0000463">
    <property type="term" value="P:maturation of LSU-rRNA from tricistronic rRNA transcript (SSU-rRNA, 5.8S rRNA, LSU-rRNA)"/>
    <property type="evidence" value="ECO:0000318"/>
    <property type="project" value="GO_Central"/>
</dbReference>
<comment type="function">
    <text evidence="4">Required for maturation of ribosomal RNAs and formation of the large ribosomal subunit.</text>
</comment>
<protein>
    <recommendedName>
        <fullName evidence="4">Pescadillo homolog</fullName>
    </recommendedName>
</protein>
<dbReference type="STRING" id="5786.F0ZGY9"/>
<feature type="compositionally biased region" description="Basic and acidic residues" evidence="5">
    <location>
        <begin position="631"/>
        <end position="649"/>
    </location>
</feature>
<feature type="region of interest" description="Disordered" evidence="5">
    <location>
        <begin position="487"/>
        <end position="598"/>
    </location>
</feature>
<keyword evidence="1 4" id="KW-0690">Ribosome biogenesis</keyword>
<dbReference type="GO" id="GO:0070545">
    <property type="term" value="C:PeBoW complex"/>
    <property type="evidence" value="ECO:0000318"/>
    <property type="project" value="GO_Central"/>
</dbReference>
<dbReference type="InterPro" id="IPR001357">
    <property type="entry name" value="BRCT_dom"/>
</dbReference>
<evidence type="ECO:0000313" key="7">
    <source>
        <dbReference type="EMBL" id="EGC36815.1"/>
    </source>
</evidence>
<feature type="compositionally biased region" description="Basic and acidic residues" evidence="5">
    <location>
        <begin position="583"/>
        <end position="598"/>
    </location>
</feature>
<dbReference type="Pfam" id="PF16589">
    <property type="entry name" value="BRCT_2"/>
    <property type="match status" value="1"/>
</dbReference>
<feature type="compositionally biased region" description="Low complexity" evidence="5">
    <location>
        <begin position="650"/>
        <end position="690"/>
    </location>
</feature>
<dbReference type="CDD" id="cd17709">
    <property type="entry name" value="BRCT_pescadillo_like"/>
    <property type="match status" value="1"/>
</dbReference>
<name>F0ZGY9_DICPU</name>
<dbReference type="AlphaFoldDB" id="F0ZGY9"/>
<dbReference type="SMART" id="SM00292">
    <property type="entry name" value="BRCT"/>
    <property type="match status" value="1"/>
</dbReference>
<dbReference type="PANTHER" id="PTHR12221">
    <property type="entry name" value="PESCADILLO - RELATED"/>
    <property type="match status" value="1"/>
</dbReference>
<evidence type="ECO:0000256" key="1">
    <source>
        <dbReference type="ARBA" id="ARBA00022517"/>
    </source>
</evidence>
<feature type="compositionally biased region" description="Acidic residues" evidence="5">
    <location>
        <begin position="490"/>
        <end position="521"/>
    </location>
</feature>
<dbReference type="GO" id="GO:0000466">
    <property type="term" value="P:maturation of 5.8S rRNA from tricistronic rRNA transcript (SSU-rRNA, 5.8S rRNA, LSU-rRNA)"/>
    <property type="evidence" value="ECO:0007669"/>
    <property type="project" value="UniProtKB-UniRule"/>
</dbReference>
<comment type="subcellular location">
    <subcellularLocation>
        <location evidence="4">Nucleus</location>
        <location evidence="4">Nucleolus</location>
    </subcellularLocation>
    <subcellularLocation>
        <location evidence="4">Nucleus</location>
        <location evidence="4">Nucleoplasm</location>
    </subcellularLocation>
</comment>
<dbReference type="OMA" id="QKVTWIV"/>
<dbReference type="PROSITE" id="PS50172">
    <property type="entry name" value="BRCT"/>
    <property type="match status" value="1"/>
</dbReference>